<dbReference type="CDD" id="cd11321">
    <property type="entry name" value="AmyAc_bac_euk_BE"/>
    <property type="match status" value="1"/>
</dbReference>
<evidence type="ECO:0000256" key="3">
    <source>
        <dbReference type="ARBA" id="ARBA00009000"/>
    </source>
</evidence>
<dbReference type="InterPro" id="IPR013780">
    <property type="entry name" value="Glyco_hydro_b"/>
</dbReference>
<comment type="catalytic activity">
    <reaction evidence="1">
        <text>Transfers a segment of a (1-&gt;4)-alpha-D-glucan chain to a primary hydroxy group in a similar glucan chain.</text>
        <dbReference type="EC" id="2.4.1.18"/>
    </reaction>
</comment>
<keyword evidence="6" id="KW-0808">Transferase</keyword>
<protein>
    <recommendedName>
        <fullName evidence="4">1,4-alpha-glucan branching enzyme</fullName>
        <ecNumber evidence="4">2.4.1.18</ecNumber>
    </recommendedName>
</protein>
<evidence type="ECO:0000259" key="9">
    <source>
        <dbReference type="SMART" id="SM00642"/>
    </source>
</evidence>
<dbReference type="EMBL" id="QEKH01000020">
    <property type="protein sequence ID" value="PVY39557.1"/>
    <property type="molecule type" value="Genomic_DNA"/>
</dbReference>
<feature type="active site" description="Nucleophile" evidence="8">
    <location>
        <position position="332"/>
    </location>
</feature>
<dbReference type="GO" id="GO:0004553">
    <property type="term" value="F:hydrolase activity, hydrolyzing O-glycosyl compounds"/>
    <property type="evidence" value="ECO:0007669"/>
    <property type="project" value="InterPro"/>
</dbReference>
<dbReference type="RefSeq" id="WP_206212508.1">
    <property type="nucleotide sequence ID" value="NZ_JABAEW010000010.1"/>
</dbReference>
<evidence type="ECO:0000313" key="10">
    <source>
        <dbReference type="EMBL" id="PVY39557.1"/>
    </source>
</evidence>
<evidence type="ECO:0000313" key="11">
    <source>
        <dbReference type="Proteomes" id="UP000245959"/>
    </source>
</evidence>
<dbReference type="InterPro" id="IPR017853">
    <property type="entry name" value="GH"/>
</dbReference>
<accession>A0A2U1ATG3</accession>
<dbReference type="InterPro" id="IPR004193">
    <property type="entry name" value="Glyco_hydro_13_N"/>
</dbReference>
<dbReference type="Gene3D" id="2.60.40.10">
    <property type="entry name" value="Immunoglobulins"/>
    <property type="match status" value="1"/>
</dbReference>
<dbReference type="SUPFAM" id="SSF51445">
    <property type="entry name" value="(Trans)glycosidases"/>
    <property type="match status" value="1"/>
</dbReference>
<dbReference type="GO" id="GO:0003844">
    <property type="term" value="F:1,4-alpha-glucan branching enzyme activity"/>
    <property type="evidence" value="ECO:0007669"/>
    <property type="project" value="UniProtKB-EC"/>
</dbReference>
<dbReference type="PIRSF" id="PIRSF000463">
    <property type="entry name" value="GlgB"/>
    <property type="match status" value="1"/>
</dbReference>
<dbReference type="GO" id="GO:0043169">
    <property type="term" value="F:cation binding"/>
    <property type="evidence" value="ECO:0007669"/>
    <property type="project" value="InterPro"/>
</dbReference>
<keyword evidence="5" id="KW-0328">Glycosyltransferase</keyword>
<comment type="caution">
    <text evidence="10">The sequence shown here is derived from an EMBL/GenBank/DDBJ whole genome shotgun (WGS) entry which is preliminary data.</text>
</comment>
<evidence type="ECO:0000256" key="5">
    <source>
        <dbReference type="ARBA" id="ARBA00022676"/>
    </source>
</evidence>
<dbReference type="InterPro" id="IPR014756">
    <property type="entry name" value="Ig_E-set"/>
</dbReference>
<keyword evidence="7" id="KW-0119">Carbohydrate metabolism</keyword>
<sequence length="666" mass="76107">MKFLPLGNEPVPLNSDPWLAPFREKLRERSRRAVATVKRLTGGKSTLAEFASGHEYFGLHFRDGEWVFREWAPNAVRITLFGDFSDWRKLPEYRLNRLEHGVWELRLPAETVRHGMHYLLFMEWPGGSGDRIPAYARCVDQDKETGLFAATVWRPEQPYVFRHASPPTPAAPLIYESHVGMAQEEPKVGSFDEYREKILPKIAASGYNTIQLMAVMGHPYYGSFGYHVANFFAIASRFGTPDQFKALVDAAHGCGLRVIIDLVHSHAVKNEVEGLAKFDGTRYAYFHEGSRGEHSGWDSLCFNYAKPEVLHFLLSNCRFYLDEYRVDGFRFDGVTSMMYLHHGLGKTFTGYDDYFGGDVDEDALTYLALANRVIHEVRPDALTVAEDVSGMPGLAAPASGGGIGFDCRMAMGVTDMWFKLFDLPDQDWNMFYLFHELTNRRRDERSISYVESHDQAIVGGKTAIFRLADAAMYDAMHAGSQNLAVDRAIALHKMIRLATAAAAGHGYLNFMGNEFGHPEWIDFPREGNGWSLQHARRQWSLADEPGLRYHFLRDFDRAMLEVLNRNPEFFRRRVQTVRIDDCGKVLIFERDDCYFCFNFHPENSYFDYGFEVLPGEFETVLDSDAPEFGGFSRRAPEQRYWSRQGQSGAFITLYLPSRTALVLKRI</sequence>
<gene>
    <name evidence="10" type="ORF">C8D82_12033</name>
</gene>
<dbReference type="SUPFAM" id="SSF81296">
    <property type="entry name" value="E set domains"/>
    <property type="match status" value="1"/>
</dbReference>
<dbReference type="Pfam" id="PF02922">
    <property type="entry name" value="CBM_48"/>
    <property type="match status" value="1"/>
</dbReference>
<dbReference type="PANTHER" id="PTHR43651:SF3">
    <property type="entry name" value="1,4-ALPHA-GLUCAN-BRANCHING ENZYME"/>
    <property type="match status" value="1"/>
</dbReference>
<feature type="active site" description="Proton donor" evidence="8">
    <location>
        <position position="386"/>
    </location>
</feature>
<dbReference type="GeneID" id="78295936"/>
<evidence type="ECO:0000256" key="2">
    <source>
        <dbReference type="ARBA" id="ARBA00002953"/>
    </source>
</evidence>
<evidence type="ECO:0000256" key="7">
    <source>
        <dbReference type="ARBA" id="ARBA00023277"/>
    </source>
</evidence>
<dbReference type="Pfam" id="PF00128">
    <property type="entry name" value="Alpha-amylase"/>
    <property type="match status" value="1"/>
</dbReference>
<evidence type="ECO:0000256" key="8">
    <source>
        <dbReference type="PIRSR" id="PIRSR000463-1"/>
    </source>
</evidence>
<evidence type="ECO:0000256" key="6">
    <source>
        <dbReference type="ARBA" id="ARBA00022679"/>
    </source>
</evidence>
<comment type="function">
    <text evidence="2">Catalyzes the formation of the alpha-1,6-glucosidic linkages in glycogen by scission of a 1,4-alpha-linked oligosaccharide from growing alpha-1,4-glucan chains and the subsequent attachment of the oligosaccharide to the alpha-1,6 position.</text>
</comment>
<name>A0A2U1ATG3_9BACT</name>
<dbReference type="EC" id="2.4.1.18" evidence="4"/>
<evidence type="ECO:0000256" key="1">
    <source>
        <dbReference type="ARBA" id="ARBA00000826"/>
    </source>
</evidence>
<proteinExistence type="inferred from homology"/>
<dbReference type="AlphaFoldDB" id="A0A2U1ATG3"/>
<dbReference type="InterPro" id="IPR013783">
    <property type="entry name" value="Ig-like_fold"/>
</dbReference>
<dbReference type="Pfam" id="PF02806">
    <property type="entry name" value="Alpha-amylase_C"/>
    <property type="match status" value="1"/>
</dbReference>
<dbReference type="GO" id="GO:0005737">
    <property type="term" value="C:cytoplasm"/>
    <property type="evidence" value="ECO:0007669"/>
    <property type="project" value="TreeGrafter"/>
</dbReference>
<dbReference type="Gene3D" id="2.60.40.1180">
    <property type="entry name" value="Golgi alpha-mannosidase II"/>
    <property type="match status" value="1"/>
</dbReference>
<dbReference type="GO" id="GO:0005978">
    <property type="term" value="P:glycogen biosynthetic process"/>
    <property type="evidence" value="ECO:0007669"/>
    <property type="project" value="InterPro"/>
</dbReference>
<dbReference type="SUPFAM" id="SSF51011">
    <property type="entry name" value="Glycosyl hydrolase domain"/>
    <property type="match status" value="1"/>
</dbReference>
<keyword evidence="11" id="KW-1185">Reference proteome</keyword>
<dbReference type="InterPro" id="IPR006047">
    <property type="entry name" value="GH13_cat_dom"/>
</dbReference>
<feature type="domain" description="Glycosyl hydrolase family 13 catalytic" evidence="9">
    <location>
        <begin position="176"/>
        <end position="557"/>
    </location>
</feature>
<dbReference type="CDD" id="cd02854">
    <property type="entry name" value="E_set_GBE_euk_N"/>
    <property type="match status" value="1"/>
</dbReference>
<comment type="similarity">
    <text evidence="3">Belongs to the glycosyl hydrolase 13 family. GlgB subfamily.</text>
</comment>
<dbReference type="Proteomes" id="UP000245959">
    <property type="component" value="Unassembled WGS sequence"/>
</dbReference>
<dbReference type="Gene3D" id="3.20.20.80">
    <property type="entry name" value="Glycosidases"/>
    <property type="match status" value="1"/>
</dbReference>
<dbReference type="PANTHER" id="PTHR43651">
    <property type="entry name" value="1,4-ALPHA-GLUCAN-BRANCHING ENZYME"/>
    <property type="match status" value="1"/>
</dbReference>
<organism evidence="10 11">
    <name type="scientific">Victivallis vadensis</name>
    <dbReference type="NCBI Taxonomy" id="172901"/>
    <lineage>
        <taxon>Bacteria</taxon>
        <taxon>Pseudomonadati</taxon>
        <taxon>Lentisphaerota</taxon>
        <taxon>Lentisphaeria</taxon>
        <taxon>Victivallales</taxon>
        <taxon>Victivallaceae</taxon>
        <taxon>Victivallis</taxon>
    </lineage>
</organism>
<dbReference type="InterPro" id="IPR006048">
    <property type="entry name" value="A-amylase/branching_C"/>
</dbReference>
<reference evidence="10 11" key="1">
    <citation type="submission" date="2018-04" db="EMBL/GenBank/DDBJ databases">
        <title>Genomic Encyclopedia of Type Strains, Phase IV (KMG-IV): sequencing the most valuable type-strain genomes for metagenomic binning, comparative biology and taxonomic classification.</title>
        <authorList>
            <person name="Goeker M."/>
        </authorList>
    </citation>
    <scope>NUCLEOTIDE SEQUENCE [LARGE SCALE GENOMIC DNA]</scope>
    <source>
        <strain evidence="10 11">DSM 14823</strain>
    </source>
</reference>
<dbReference type="InterPro" id="IPR037439">
    <property type="entry name" value="Branching_enzy"/>
</dbReference>
<dbReference type="SMART" id="SM00642">
    <property type="entry name" value="Aamy"/>
    <property type="match status" value="1"/>
</dbReference>
<evidence type="ECO:0000256" key="4">
    <source>
        <dbReference type="ARBA" id="ARBA00012541"/>
    </source>
</evidence>